<keyword evidence="3" id="KW-0687">Ribonucleoprotein</keyword>
<dbReference type="OrthoDB" id="275582at2759"/>
<dbReference type="SUPFAM" id="SSF54189">
    <property type="entry name" value="Ribosomal proteins S24e, L23 and L15e"/>
    <property type="match status" value="1"/>
</dbReference>
<keyword evidence="7" id="KW-1185">Reference proteome</keyword>
<dbReference type="InterPro" id="IPR013025">
    <property type="entry name" value="Ribosomal_uL23-like"/>
</dbReference>
<gene>
    <name evidence="6" type="ORF">ARMOST_06792</name>
</gene>
<evidence type="ECO:0000256" key="1">
    <source>
        <dbReference type="ARBA" id="ARBA00006700"/>
    </source>
</evidence>
<dbReference type="InterPro" id="IPR012678">
    <property type="entry name" value="Ribosomal_uL23/eL15/eS24_sf"/>
</dbReference>
<evidence type="ECO:0000313" key="6">
    <source>
        <dbReference type="EMBL" id="SJL03437.1"/>
    </source>
</evidence>
<dbReference type="EMBL" id="FUEG01000004">
    <property type="protein sequence ID" value="SJL03437.1"/>
    <property type="molecule type" value="Genomic_DNA"/>
</dbReference>
<keyword evidence="2" id="KW-0689">Ribosomal protein</keyword>
<dbReference type="InterPro" id="IPR012677">
    <property type="entry name" value="Nucleotide-bd_a/b_plait_sf"/>
</dbReference>
<feature type="compositionally biased region" description="Basic and acidic residues" evidence="5">
    <location>
        <begin position="108"/>
        <end position="122"/>
    </location>
</feature>
<dbReference type="Proteomes" id="UP000219338">
    <property type="component" value="Unassembled WGS sequence"/>
</dbReference>
<dbReference type="GO" id="GO:0005762">
    <property type="term" value="C:mitochondrial large ribosomal subunit"/>
    <property type="evidence" value="ECO:0007669"/>
    <property type="project" value="TreeGrafter"/>
</dbReference>
<protein>
    <recommendedName>
        <fullName evidence="4">Large ribosomal subunit protein uL23m</fullName>
    </recommendedName>
</protein>
<evidence type="ECO:0000256" key="3">
    <source>
        <dbReference type="ARBA" id="ARBA00023274"/>
    </source>
</evidence>
<proteinExistence type="inferred from homology"/>
<dbReference type="GO" id="GO:0003735">
    <property type="term" value="F:structural constituent of ribosome"/>
    <property type="evidence" value="ECO:0007669"/>
    <property type="project" value="InterPro"/>
</dbReference>
<evidence type="ECO:0000313" key="7">
    <source>
        <dbReference type="Proteomes" id="UP000219338"/>
    </source>
</evidence>
<sequence>MLGIAFRRLYSTGRPTSETGIAIRSATASAKASSGPKKVKVKRPSSAMPEAALVARTASTPIAVRARRGKKTGRVIKPGETDATFLGLTPSDHARYLRRKAQGLLSHRNGDESERKWHERQNKQRSRIRGMRTVTRDGKQEVEVVGQTIYLPNVIFRLVRNNTPPGEPYNPYEATFRIPLSITKTDIRSYLLAVYGVKTTYIRTDIYRPAVPGRGAPQTKTAYKRAVVGLVEPFYYPHRVEEMDEKAKEERTKRLEDAFQVAEGKETQKLMFLKLTRELSSNNKIKNPMAMTRAAILARVSERRKLRESTVENVVVDWWQKRAEGQPIQLEDLNKPISPPATPATPS</sequence>
<name>A0A284R411_ARMOS</name>
<reference evidence="7" key="1">
    <citation type="journal article" date="2017" name="Nat. Ecol. Evol.">
        <title>Genome expansion and lineage-specific genetic innovations in the forest pathogenic fungi Armillaria.</title>
        <authorList>
            <person name="Sipos G."/>
            <person name="Prasanna A.N."/>
            <person name="Walter M.C."/>
            <person name="O'Connor E."/>
            <person name="Balint B."/>
            <person name="Krizsan K."/>
            <person name="Kiss B."/>
            <person name="Hess J."/>
            <person name="Varga T."/>
            <person name="Slot J."/>
            <person name="Riley R."/>
            <person name="Boka B."/>
            <person name="Rigling D."/>
            <person name="Barry K."/>
            <person name="Lee J."/>
            <person name="Mihaltcheva S."/>
            <person name="LaButti K."/>
            <person name="Lipzen A."/>
            <person name="Waldron R."/>
            <person name="Moloney N.M."/>
            <person name="Sperisen C."/>
            <person name="Kredics L."/>
            <person name="Vagvoelgyi C."/>
            <person name="Patrignani A."/>
            <person name="Fitzpatrick D."/>
            <person name="Nagy I."/>
            <person name="Doyle S."/>
            <person name="Anderson J.B."/>
            <person name="Grigoriev I.V."/>
            <person name="Gueldener U."/>
            <person name="Muensterkoetter M."/>
            <person name="Nagy L.G."/>
        </authorList>
    </citation>
    <scope>NUCLEOTIDE SEQUENCE [LARGE SCALE GENOMIC DNA]</scope>
    <source>
        <strain evidence="7">C18/9</strain>
    </source>
</reference>
<dbReference type="AlphaFoldDB" id="A0A284R411"/>
<evidence type="ECO:0000256" key="2">
    <source>
        <dbReference type="ARBA" id="ARBA00022980"/>
    </source>
</evidence>
<dbReference type="PANTHER" id="PTHR12059">
    <property type="entry name" value="RIBOSOMAL PROTEIN L23-RELATED"/>
    <property type="match status" value="1"/>
</dbReference>
<evidence type="ECO:0000256" key="4">
    <source>
        <dbReference type="ARBA" id="ARBA00039977"/>
    </source>
</evidence>
<dbReference type="Gene3D" id="3.30.70.330">
    <property type="match status" value="1"/>
</dbReference>
<dbReference type="OMA" id="KGWKWRT"/>
<organism evidence="6 7">
    <name type="scientific">Armillaria ostoyae</name>
    <name type="common">Armillaria root rot fungus</name>
    <dbReference type="NCBI Taxonomy" id="47428"/>
    <lineage>
        <taxon>Eukaryota</taxon>
        <taxon>Fungi</taxon>
        <taxon>Dikarya</taxon>
        <taxon>Basidiomycota</taxon>
        <taxon>Agaricomycotina</taxon>
        <taxon>Agaricomycetes</taxon>
        <taxon>Agaricomycetidae</taxon>
        <taxon>Agaricales</taxon>
        <taxon>Marasmiineae</taxon>
        <taxon>Physalacriaceae</taxon>
        <taxon>Armillaria</taxon>
    </lineage>
</organism>
<accession>A0A284R411</accession>
<dbReference type="STRING" id="47428.A0A284R411"/>
<dbReference type="PANTHER" id="PTHR12059:SF5">
    <property type="entry name" value="LARGE RIBOSOMAL SUBUNIT PROTEIN UL23M"/>
    <property type="match status" value="1"/>
</dbReference>
<dbReference type="GO" id="GO:0032543">
    <property type="term" value="P:mitochondrial translation"/>
    <property type="evidence" value="ECO:0007669"/>
    <property type="project" value="TreeGrafter"/>
</dbReference>
<feature type="region of interest" description="Disordered" evidence="5">
    <location>
        <begin position="104"/>
        <end position="123"/>
    </location>
</feature>
<evidence type="ECO:0000256" key="5">
    <source>
        <dbReference type="SAM" id="MobiDB-lite"/>
    </source>
</evidence>
<comment type="similarity">
    <text evidence="1">Belongs to the universal ribosomal protein uL23 family.</text>
</comment>